<comment type="caution">
    <text evidence="2">The sequence shown here is derived from an EMBL/GenBank/DDBJ whole genome shotgun (WGS) entry which is preliminary data.</text>
</comment>
<organism evidence="2 3">
    <name type="scientific">endosymbiont of Riftia pachyptila</name>
    <name type="common">vent Ph05</name>
    <dbReference type="NCBI Taxonomy" id="1048808"/>
    <lineage>
        <taxon>Bacteria</taxon>
        <taxon>Pseudomonadati</taxon>
        <taxon>Pseudomonadota</taxon>
        <taxon>Gammaproteobacteria</taxon>
        <taxon>sulfur-oxidizing symbionts</taxon>
    </lineage>
</organism>
<dbReference type="Proteomes" id="UP000004491">
    <property type="component" value="Unassembled WGS sequence"/>
</dbReference>
<dbReference type="AlphaFoldDB" id="G2DHV7"/>
<keyword evidence="3" id="KW-1185">Reference proteome</keyword>
<evidence type="ECO:0000259" key="1">
    <source>
        <dbReference type="Pfam" id="PF05190"/>
    </source>
</evidence>
<evidence type="ECO:0000313" key="2">
    <source>
        <dbReference type="EMBL" id="EGV49798.1"/>
    </source>
</evidence>
<dbReference type="PATRIC" id="fig|1048808.3.peg.3268"/>
<dbReference type="EMBL" id="AFOC01000159">
    <property type="protein sequence ID" value="EGV49798.1"/>
    <property type="molecule type" value="Genomic_DNA"/>
</dbReference>
<dbReference type="GO" id="GO:0030983">
    <property type="term" value="F:mismatched DNA binding"/>
    <property type="evidence" value="ECO:0007669"/>
    <property type="project" value="InterPro"/>
</dbReference>
<gene>
    <name evidence="2" type="primary">mutS'</name>
    <name evidence="2" type="ORF">Rifp1Sym_gb00030</name>
</gene>
<reference evidence="2" key="1">
    <citation type="journal article" date="2011" name="ISME J.">
        <title>The endosymbionts of the deep-sea tubeworms Riftia pachyptila and Tevnia jerichonana share an identical physiology as revealed by proteogenomic analyses.</title>
        <authorList>
            <person name="Gardebrecht A."/>
            <person name="Markert S."/>
            <person name="Felbeck H."/>
            <person name="Thuermer A."/>
            <person name="Albrecht D."/>
            <person name="Wollherr A."/>
            <person name="Kabisch J."/>
            <person name="Lehmann R."/>
            <person name="Daniel R."/>
            <person name="Liesegang H."/>
            <person name="Hecker M."/>
            <person name="Sievert S.M."/>
            <person name="Schweder T."/>
        </authorList>
    </citation>
    <scope>NUCLEOTIDE SEQUENCE [LARGE SCALE GENOMIC DNA]</scope>
</reference>
<accession>G2DHV7</accession>
<dbReference type="GO" id="GO:0005524">
    <property type="term" value="F:ATP binding"/>
    <property type="evidence" value="ECO:0007669"/>
    <property type="project" value="InterPro"/>
</dbReference>
<feature type="domain" description="DNA mismatch repair protein MutS clamp" evidence="1">
    <location>
        <begin position="2"/>
        <end position="55"/>
    </location>
</feature>
<evidence type="ECO:0000313" key="3">
    <source>
        <dbReference type="Proteomes" id="UP000004491"/>
    </source>
</evidence>
<dbReference type="InterPro" id="IPR036187">
    <property type="entry name" value="DNA_mismatch_repair_MutS_sf"/>
</dbReference>
<protein>
    <submittedName>
        <fullName evidence="2">DNA mismatch repair protein mutS</fullName>
    </submittedName>
</protein>
<dbReference type="Pfam" id="PF05190">
    <property type="entry name" value="MutS_IV"/>
    <property type="match status" value="1"/>
</dbReference>
<dbReference type="GO" id="GO:0006298">
    <property type="term" value="P:mismatch repair"/>
    <property type="evidence" value="ECO:0007669"/>
    <property type="project" value="InterPro"/>
</dbReference>
<proteinExistence type="predicted"/>
<name>G2DHV7_9GAMM</name>
<sequence>MSYNRVHGYYIEISRSQSENAPEDYIRRQTLKGAERFITPELKKFEDQVLSARERPWPGKRHSTSSYWNSWQSR</sequence>
<dbReference type="SUPFAM" id="SSF48334">
    <property type="entry name" value="DNA repair protein MutS, domain III"/>
    <property type="match status" value="1"/>
</dbReference>
<dbReference type="InterPro" id="IPR007861">
    <property type="entry name" value="DNA_mismatch_repair_MutS_clamp"/>
</dbReference>
<dbReference type="Gene3D" id="1.10.1420.10">
    <property type="match status" value="1"/>
</dbReference>